<organism evidence="2 3">
    <name type="scientific">Cephus cinctus</name>
    <name type="common">Wheat stem sawfly</name>
    <dbReference type="NCBI Taxonomy" id="211228"/>
    <lineage>
        <taxon>Eukaryota</taxon>
        <taxon>Metazoa</taxon>
        <taxon>Ecdysozoa</taxon>
        <taxon>Arthropoda</taxon>
        <taxon>Hexapoda</taxon>
        <taxon>Insecta</taxon>
        <taxon>Pterygota</taxon>
        <taxon>Neoptera</taxon>
        <taxon>Endopterygota</taxon>
        <taxon>Hymenoptera</taxon>
        <taxon>Cephoidea</taxon>
        <taxon>Cephidae</taxon>
        <taxon>Cephus</taxon>
    </lineage>
</organism>
<evidence type="ECO:0000256" key="1">
    <source>
        <dbReference type="SAM" id="MobiDB-lite"/>
    </source>
</evidence>
<feature type="compositionally biased region" description="Low complexity" evidence="1">
    <location>
        <begin position="38"/>
        <end position="50"/>
    </location>
</feature>
<proteinExistence type="predicted"/>
<protein>
    <submittedName>
        <fullName evidence="3">Uncharacterized protein LOC107267859</fullName>
    </submittedName>
</protein>
<sequence>MGIVSSTFASLAIQFAWNCQRLLDPQYSCVEGKKNSDLSPASLSAPLSSSRPVMTKTSSLSKPENNNSAHQENRNRRAVQTKHRRRPSSFDTALIANRAENCVSLHGNGFATTFSPPRRQRIHAWDITSSSGCSSDSSSDLDSDSDGDFRLHEFYPEDNCDERQSDEAFTITPAEQVAFRLTVGRGYFSRSKKDRFLNHLRLEKRLNDLSNPFFEMSYRGHGRALQRRHSGDLYRIV</sequence>
<dbReference type="Proteomes" id="UP000694920">
    <property type="component" value="Unplaced"/>
</dbReference>
<feature type="compositionally biased region" description="Basic residues" evidence="1">
    <location>
        <begin position="76"/>
        <end position="87"/>
    </location>
</feature>
<feature type="region of interest" description="Disordered" evidence="1">
    <location>
        <begin position="35"/>
        <end position="89"/>
    </location>
</feature>
<dbReference type="RefSeq" id="XP_015595502.1">
    <property type="nucleotide sequence ID" value="XM_015740016.2"/>
</dbReference>
<name>A0AAJ7BVR8_CEPCN</name>
<keyword evidence="2" id="KW-1185">Reference proteome</keyword>
<dbReference type="KEGG" id="ccin:107267859"/>
<dbReference type="GeneID" id="107267859"/>
<feature type="compositionally biased region" description="Polar residues" evidence="1">
    <location>
        <begin position="51"/>
        <end position="70"/>
    </location>
</feature>
<dbReference type="AlphaFoldDB" id="A0AAJ7BVR8"/>
<evidence type="ECO:0000313" key="3">
    <source>
        <dbReference type="RefSeq" id="XP_015595502.1"/>
    </source>
</evidence>
<evidence type="ECO:0000313" key="2">
    <source>
        <dbReference type="Proteomes" id="UP000694920"/>
    </source>
</evidence>
<gene>
    <name evidence="3" type="primary">LOC107267859</name>
</gene>
<accession>A0AAJ7BVR8</accession>
<reference evidence="3" key="1">
    <citation type="submission" date="2025-08" db="UniProtKB">
        <authorList>
            <consortium name="RefSeq"/>
        </authorList>
    </citation>
    <scope>IDENTIFICATION</scope>
</reference>